<name>A0AAV4M1M7_BABCB</name>
<gene>
    <name evidence="1" type="ORF">BcabD6B2_56850</name>
</gene>
<sequence>MLHQLDDLLVQLRSRKVAAVNGDEYPGQLSHVAVVGAQDAPVVANDQVHELLVNPLSLLLVGLERQVLEPQVQVAGGVVEAGAVVLDDFAQGGHRVHGRNLLRGLILHPGELGHPGKQTQTVARRLAHVSVPALRILENVRNQPRPRGDELGLEVLDHVVTQVHPHCNVVRLALGKVGDDKLEAGVVARLHELVGVVLHDDPHQLQKGRPVLLLVLLINLNRLELVLVQVLVELALAVPLLHVGRLLYQLQHLLPDSAQQVHAEYARPGVVEALGQPLGAGDEDLRRNADVLAVLPRLLQATDDGVHGVHHDVEQHLLGATGRLDGELLGLDELRQSVQGPLLQLARQHVGKDRHERRHSGHNVAVVLLLQLLHNVTDQRERPLQVLHERGPQPGGPLGAHQKRHVLLLLVAKRLDVVLQVPQQVRHDVGQKGAEVALESRAQPAQGLVDVLLHRVVRRGRLLHDLDERVHALNAVVQKHVDANGHANDGHALDGLAAQGAVLRAHAVGYRVLHKRHHSRVVGAEVALQHAGRDGQRGHRLLAHRPVGVGVDLEQQRLDDQVRQRQQVVHLHLLREVYERRERVRLHPRTHVIEGDNQRGDDHLEEVLLHVGLVVQRYLPDGLARRKPHPEVLVLELVDHDLDDGRHPLLHLFLAQVLRRLGNGHYAHEHVLPAPLLDELRRVRQHPVHERAVLDVLECAAQPVQPLLAGVVQPLHIVVVLARLQPLRVAVVLNIQHGVHQTRDHPQPEVRDAQRHLGLLLRQRHQRLDGHAPDILVQVRLGVLRRCYFQHPVEEGPDVRLQHLGVVVDDHDQPRHGALQVVSRRALRRDRQLLDVLEDEGRGVSQLRRHLQNVVLQHVGDGAYGLRPHLRVLVQEAGLGQLQHIPQVRREVLCEVREALPQQLEPRLLVGGVCVLNQLDGAPGQLRPLIRLQRADAEVRNRVARVVSHGFYRLILQTLHHRLFEKRLGLVRHSLPHVLRRVPRL</sequence>
<keyword evidence="2" id="KW-1185">Reference proteome</keyword>
<evidence type="ECO:0000313" key="2">
    <source>
        <dbReference type="Proteomes" id="UP001497744"/>
    </source>
</evidence>
<dbReference type="RefSeq" id="XP_067718318.1">
    <property type="nucleotide sequence ID" value="XM_067862217.1"/>
</dbReference>
<evidence type="ECO:0000313" key="1">
    <source>
        <dbReference type="EMBL" id="GIX66249.1"/>
    </source>
</evidence>
<accession>A0AAV4M1M7</accession>
<protein>
    <submittedName>
        <fullName evidence="1">Fatty acid desaturase, putative</fullName>
    </submittedName>
</protein>
<organism evidence="1 2">
    <name type="scientific">Babesia caballi</name>
    <dbReference type="NCBI Taxonomy" id="5871"/>
    <lineage>
        <taxon>Eukaryota</taxon>
        <taxon>Sar</taxon>
        <taxon>Alveolata</taxon>
        <taxon>Apicomplexa</taxon>
        <taxon>Aconoidasida</taxon>
        <taxon>Piroplasmida</taxon>
        <taxon>Babesiidae</taxon>
        <taxon>Babesia</taxon>
    </lineage>
</organism>
<reference evidence="1 2" key="1">
    <citation type="submission" date="2021-06" db="EMBL/GenBank/DDBJ databases">
        <title>Genome sequence of Babesia caballi.</title>
        <authorList>
            <person name="Yamagishi J."/>
            <person name="Kidaka T."/>
            <person name="Ochi A."/>
        </authorList>
    </citation>
    <scope>NUCLEOTIDE SEQUENCE [LARGE SCALE GENOMIC DNA]</scope>
    <source>
        <strain evidence="1">USDA-D6B2</strain>
    </source>
</reference>
<dbReference type="AlphaFoldDB" id="A0AAV4M1M7"/>
<dbReference type="Proteomes" id="UP001497744">
    <property type="component" value="Unassembled WGS sequence"/>
</dbReference>
<comment type="caution">
    <text evidence="1">The sequence shown here is derived from an EMBL/GenBank/DDBJ whole genome shotgun (WGS) entry which is preliminary data.</text>
</comment>
<dbReference type="GeneID" id="94197730"/>
<proteinExistence type="predicted"/>
<dbReference type="EMBL" id="BPLF01000006">
    <property type="protein sequence ID" value="GIX66249.1"/>
    <property type="molecule type" value="Genomic_DNA"/>
</dbReference>